<keyword evidence="2" id="KW-1185">Reference proteome</keyword>
<name>A0A9Q3W374_9GAMM</name>
<reference evidence="1" key="1">
    <citation type="submission" date="2022-01" db="EMBL/GenBank/DDBJ databases">
        <authorList>
            <person name="Karlyshev A.V."/>
            <person name="Jaspars M."/>
        </authorList>
    </citation>
    <scope>NUCLEOTIDE SEQUENCE</scope>
    <source>
        <strain evidence="1">AGSA3-2</strain>
    </source>
</reference>
<dbReference type="Proteomes" id="UP001107961">
    <property type="component" value="Unassembled WGS sequence"/>
</dbReference>
<dbReference type="AlphaFoldDB" id="A0A9Q3W374"/>
<evidence type="ECO:0000313" key="2">
    <source>
        <dbReference type="Proteomes" id="UP001107961"/>
    </source>
</evidence>
<dbReference type="KEGG" id="axe:P40_03690"/>
<proteinExistence type="predicted"/>
<dbReference type="RefSeq" id="WP_022993845.1">
    <property type="nucleotide sequence ID" value="NZ_CBDDTQ010000003.1"/>
</dbReference>
<accession>A0A9Q3W374</accession>
<dbReference type="EMBL" id="JAJVKT010000001">
    <property type="protein sequence ID" value="MCE7507278.1"/>
    <property type="molecule type" value="Genomic_DNA"/>
</dbReference>
<protein>
    <submittedName>
        <fullName evidence="1">Uncharacterized protein</fullName>
    </submittedName>
</protein>
<organism evidence="1 2">
    <name type="scientific">Alloalcanivorax xenomutans</name>
    <dbReference type="NCBI Taxonomy" id="1094342"/>
    <lineage>
        <taxon>Bacteria</taxon>
        <taxon>Pseudomonadati</taxon>
        <taxon>Pseudomonadota</taxon>
        <taxon>Gammaproteobacteria</taxon>
        <taxon>Oceanospirillales</taxon>
        <taxon>Alcanivoracaceae</taxon>
        <taxon>Alloalcanivorax</taxon>
    </lineage>
</organism>
<dbReference type="GeneID" id="94685520"/>
<evidence type="ECO:0000313" key="1">
    <source>
        <dbReference type="EMBL" id="MCE7507278.1"/>
    </source>
</evidence>
<gene>
    <name evidence="1" type="ORF">LZG35_01420</name>
</gene>
<sequence length="232" mass="26295">MMLVGRIESLARLSMLGVVMALAWPAAAWAEAASALRVEYHQWQVGKDGVRQELSYAEKLYRQENTLWVEREVPEAAQRDHDDHHHGGLGHKHADVVGAPLWIQRDDSGNVDVKLVDRYEQRLIDIAPPYYGNVGYDGHWVETWALVDPASLSSLEPSSVADGVETYQMQRGSQHITLVWNPERRYAVSIRSRDEHGLSGRTIEAREIADPEPAPWTTLKGYKNRDYSDLLD</sequence>
<comment type="caution">
    <text evidence="1">The sequence shown here is derived from an EMBL/GenBank/DDBJ whole genome shotgun (WGS) entry which is preliminary data.</text>
</comment>